<evidence type="ECO:0000256" key="2">
    <source>
        <dbReference type="ARBA" id="ARBA00006703"/>
    </source>
</evidence>
<dbReference type="GO" id="GO:0005737">
    <property type="term" value="C:cytoplasm"/>
    <property type="evidence" value="ECO:0007669"/>
    <property type="project" value="UniProtKB-SubCell"/>
</dbReference>
<comment type="catalytic activity">
    <reaction evidence="11">
        <text>tRNA(Phe) + L-phenylalanine + ATP = L-phenylalanyl-tRNA(Phe) + AMP + diphosphate + H(+)</text>
        <dbReference type="Rhea" id="RHEA:19413"/>
        <dbReference type="Rhea" id="RHEA-COMP:9668"/>
        <dbReference type="Rhea" id="RHEA-COMP:9699"/>
        <dbReference type="ChEBI" id="CHEBI:15378"/>
        <dbReference type="ChEBI" id="CHEBI:30616"/>
        <dbReference type="ChEBI" id="CHEBI:33019"/>
        <dbReference type="ChEBI" id="CHEBI:58095"/>
        <dbReference type="ChEBI" id="CHEBI:78442"/>
        <dbReference type="ChEBI" id="CHEBI:78531"/>
        <dbReference type="ChEBI" id="CHEBI:456215"/>
        <dbReference type="EC" id="6.1.1.20"/>
    </reaction>
</comment>
<evidence type="ECO:0000313" key="14">
    <source>
        <dbReference type="Proteomes" id="UP000317158"/>
    </source>
</evidence>
<evidence type="ECO:0000256" key="3">
    <source>
        <dbReference type="ARBA" id="ARBA00022490"/>
    </source>
</evidence>
<evidence type="ECO:0000256" key="5">
    <source>
        <dbReference type="ARBA" id="ARBA00022723"/>
    </source>
</evidence>
<dbReference type="InterPro" id="IPR004529">
    <property type="entry name" value="Phe-tRNA-synth_IIc_asu"/>
</dbReference>
<dbReference type="Proteomes" id="UP000317158">
    <property type="component" value="Unassembled WGS sequence"/>
</dbReference>
<dbReference type="InterPro" id="IPR002319">
    <property type="entry name" value="Phenylalanyl-tRNA_Synthase"/>
</dbReference>
<protein>
    <recommendedName>
        <fullName evidence="11">Phenylalanine--tRNA ligase alpha subunit</fullName>
        <ecNumber evidence="11">6.1.1.20</ecNumber>
    </recommendedName>
    <alternativeName>
        <fullName evidence="11">Phenylalanyl-tRNA synthetase alpha subunit</fullName>
        <shortName evidence="11">PheRS</shortName>
    </alternativeName>
</protein>
<feature type="domain" description="Aminoacyl-transfer RNA synthetases class-II family profile" evidence="12">
    <location>
        <begin position="237"/>
        <end position="482"/>
    </location>
</feature>
<feature type="binding site" evidence="11">
    <location>
        <position position="408"/>
    </location>
    <ligand>
        <name>L-phenylalanine</name>
        <dbReference type="ChEBI" id="CHEBI:58095"/>
    </ligand>
</feature>
<dbReference type="AlphaFoldDB" id="A0A520KSP6"/>
<dbReference type="PANTHER" id="PTHR11538">
    <property type="entry name" value="PHENYLALANYL-TRNA SYNTHETASE"/>
    <property type="match status" value="1"/>
</dbReference>
<name>A0A520KSP6_METT2</name>
<dbReference type="SUPFAM" id="SSF46785">
    <property type="entry name" value="Winged helix' DNA-binding domain"/>
    <property type="match status" value="1"/>
</dbReference>
<keyword evidence="3 11" id="KW-0963">Cytoplasm</keyword>
<dbReference type="GO" id="GO:0006432">
    <property type="term" value="P:phenylalanyl-tRNA aminoacylation"/>
    <property type="evidence" value="ECO:0007669"/>
    <property type="project" value="UniProtKB-UniRule"/>
</dbReference>
<evidence type="ECO:0000256" key="10">
    <source>
        <dbReference type="ARBA" id="ARBA00023146"/>
    </source>
</evidence>
<dbReference type="FunFam" id="3.30.930.10:FF:000095">
    <property type="entry name" value="Phenylalanine--tRNA ligase alpha subunit"/>
    <property type="match status" value="1"/>
</dbReference>
<dbReference type="PANTHER" id="PTHR11538:SF40">
    <property type="entry name" value="PHENYLALANINE--TRNA LIGASE ALPHA SUBUNIT"/>
    <property type="match status" value="1"/>
</dbReference>
<proteinExistence type="inferred from homology"/>
<dbReference type="EMBL" id="RXIF01000004">
    <property type="protein sequence ID" value="RZN64948.1"/>
    <property type="molecule type" value="Genomic_DNA"/>
</dbReference>
<evidence type="ECO:0000256" key="9">
    <source>
        <dbReference type="ARBA" id="ARBA00022917"/>
    </source>
</evidence>
<evidence type="ECO:0000256" key="6">
    <source>
        <dbReference type="ARBA" id="ARBA00022741"/>
    </source>
</evidence>
<keyword evidence="9 11" id="KW-0648">Protein biosynthesis</keyword>
<dbReference type="GO" id="GO:0004826">
    <property type="term" value="F:phenylalanine-tRNA ligase activity"/>
    <property type="evidence" value="ECO:0007669"/>
    <property type="project" value="UniProtKB-UniRule"/>
</dbReference>
<dbReference type="NCBIfam" id="NF003210">
    <property type="entry name" value="PRK04172.1"/>
    <property type="match status" value="1"/>
</dbReference>
<dbReference type="GO" id="GO:0000049">
    <property type="term" value="F:tRNA binding"/>
    <property type="evidence" value="ECO:0007669"/>
    <property type="project" value="InterPro"/>
</dbReference>
<dbReference type="GO" id="GO:0000287">
    <property type="term" value="F:magnesium ion binding"/>
    <property type="evidence" value="ECO:0007669"/>
    <property type="project" value="UniProtKB-UniRule"/>
</dbReference>
<feature type="binding site" evidence="11">
    <location>
        <position position="433"/>
    </location>
    <ligand>
        <name>L-phenylalanine</name>
        <dbReference type="ChEBI" id="CHEBI:58095"/>
    </ligand>
</feature>
<dbReference type="InterPro" id="IPR036390">
    <property type="entry name" value="WH_DNA-bd_sf"/>
</dbReference>
<dbReference type="CDD" id="cd00496">
    <property type="entry name" value="PheRS_alpha_core"/>
    <property type="match status" value="1"/>
</dbReference>
<dbReference type="Gene3D" id="1.10.10.10">
    <property type="entry name" value="Winged helix-like DNA-binding domain superfamily/Winged helix DNA-binding domain"/>
    <property type="match status" value="1"/>
</dbReference>
<feature type="binding site" evidence="11">
    <location>
        <begin position="368"/>
        <end position="370"/>
    </location>
    <ligand>
        <name>L-phenylalanine</name>
        <dbReference type="ChEBI" id="CHEBI:58095"/>
    </ligand>
</feature>
<dbReference type="InterPro" id="IPR045864">
    <property type="entry name" value="aa-tRNA-synth_II/BPL/LPL"/>
</dbReference>
<dbReference type="EC" id="6.1.1.20" evidence="11"/>
<dbReference type="SUPFAM" id="SSF55681">
    <property type="entry name" value="Class II aaRS and biotin synthetases"/>
    <property type="match status" value="1"/>
</dbReference>
<comment type="subunit">
    <text evidence="11">Tetramer of two alpha and two beta subunits.</text>
</comment>
<dbReference type="NCBIfam" id="TIGR00468">
    <property type="entry name" value="pheS"/>
    <property type="match status" value="1"/>
</dbReference>
<evidence type="ECO:0000256" key="8">
    <source>
        <dbReference type="ARBA" id="ARBA00022842"/>
    </source>
</evidence>
<evidence type="ECO:0000313" key="13">
    <source>
        <dbReference type="EMBL" id="RZN64948.1"/>
    </source>
</evidence>
<evidence type="ECO:0000256" key="4">
    <source>
        <dbReference type="ARBA" id="ARBA00022598"/>
    </source>
</evidence>
<keyword evidence="10 11" id="KW-0030">Aminoacyl-tRNA synthetase</keyword>
<feature type="binding site" evidence="11">
    <location>
        <position position="410"/>
    </location>
    <ligand>
        <name>Mg(2+)</name>
        <dbReference type="ChEBI" id="CHEBI:18420"/>
        <note>ligand shared with heterodimeric partner</note>
    </ligand>
</feature>
<evidence type="ECO:0000256" key="7">
    <source>
        <dbReference type="ARBA" id="ARBA00022840"/>
    </source>
</evidence>
<dbReference type="InterPro" id="IPR006195">
    <property type="entry name" value="aa-tRNA-synth_II"/>
</dbReference>
<evidence type="ECO:0000259" key="12">
    <source>
        <dbReference type="PROSITE" id="PS50862"/>
    </source>
</evidence>
<gene>
    <name evidence="11" type="primary">pheS</name>
    <name evidence="13" type="ORF">EF806_02585</name>
</gene>
<comment type="subcellular location">
    <subcellularLocation>
        <location evidence="1 11">Cytoplasm</location>
    </subcellularLocation>
</comment>
<evidence type="ECO:0000256" key="1">
    <source>
        <dbReference type="ARBA" id="ARBA00004496"/>
    </source>
</evidence>
<keyword evidence="6 11" id="KW-0547">Nucleotide-binding</keyword>
<dbReference type="HAMAP" id="MF_00282">
    <property type="entry name" value="Phe_tRNA_synth_alpha2"/>
    <property type="match status" value="1"/>
</dbReference>
<evidence type="ECO:0000256" key="11">
    <source>
        <dbReference type="HAMAP-Rule" id="MF_00282"/>
    </source>
</evidence>
<reference evidence="13 14" key="1">
    <citation type="journal article" date="2019" name="Nat. Microbiol.">
        <title>Wide diversity of methane and short-chain alkane metabolisms in uncultured archaea.</title>
        <authorList>
            <person name="Borrel G."/>
            <person name="Adam P.S."/>
            <person name="McKay L.J."/>
            <person name="Chen L.X."/>
            <person name="Sierra-Garcia I.N."/>
            <person name="Sieber C.M."/>
            <person name="Letourneur Q."/>
            <person name="Ghozlane A."/>
            <person name="Andersen G.L."/>
            <person name="Li W.J."/>
            <person name="Hallam S.J."/>
            <person name="Muyzer G."/>
            <person name="de Oliveira V.M."/>
            <person name="Inskeep W.P."/>
            <person name="Banfield J.F."/>
            <person name="Gribaldo S."/>
        </authorList>
    </citation>
    <scope>NUCLEOTIDE SEQUENCE [LARGE SCALE GENOMIC DNA]</scope>
    <source>
        <strain evidence="13">NM1a</strain>
    </source>
</reference>
<comment type="caution">
    <text evidence="13">The sequence shown here is derived from an EMBL/GenBank/DDBJ whole genome shotgun (WGS) entry which is preliminary data.</text>
</comment>
<keyword evidence="7 11" id="KW-0067">ATP-binding</keyword>
<dbReference type="Gene3D" id="3.30.930.10">
    <property type="entry name" value="Bira Bifunctional Protein, Domain 2"/>
    <property type="match status" value="1"/>
</dbReference>
<dbReference type="PROSITE" id="PS50862">
    <property type="entry name" value="AA_TRNA_LIGASE_II"/>
    <property type="match status" value="1"/>
</dbReference>
<comment type="similarity">
    <text evidence="2 11">Belongs to the class-II aminoacyl-tRNA synthetase family. Phe-tRNA synthetase alpha subunit type 2 subfamily.</text>
</comment>
<dbReference type="InterPro" id="IPR036388">
    <property type="entry name" value="WH-like_DNA-bd_sf"/>
</dbReference>
<organism evidence="13 14">
    <name type="scientific">Methanoliparum thermophilum</name>
    <dbReference type="NCBI Taxonomy" id="2491083"/>
    <lineage>
        <taxon>Archaea</taxon>
        <taxon>Methanobacteriati</taxon>
        <taxon>Methanobacteriota</taxon>
        <taxon>Candidatus Methanoliparia</taxon>
        <taxon>Candidatus Methanoliparales</taxon>
        <taxon>Candidatus Methanoliparaceae</taxon>
        <taxon>Candidatus Methanoliparum</taxon>
    </lineage>
</organism>
<dbReference type="InterPro" id="IPR022917">
    <property type="entry name" value="Phe_tRNA_ligase_alpha_bac/arc"/>
</dbReference>
<sequence length="504" mass="58755">MPNQDLTFNEVKVLKSLLSGKTKPDDIAKDSNMKVETVIQSAFFLEKKGLVVIEEHTEEKYCLTEEGLDYATSGLPERKIFDFIQSNGGKVPLSLLKEKFPEFIDIGIGWLKRKKWAKLDDEYVIALDAPLGDDERLLKELSDKKDSCLIDKEEHKDSLNQLKRRNLLTVREDSYIVIKLTDLGKKVAKDAKIEDYDEITKITPQIIRNKEWIGRKFRRYDIDIPSKEVYPAKKHPYKRIIDEIREISLQMGFVEIRGEIIQSSFWNFDALFQPQDHPARDMQDTFYLNSESKLPKEYVDRIRDMHIKGWGGSWDEKLARKNVLRTHTTSLSIKYLADHPDPPVKAFCIGRVYRRESIDPTHLPEFEQLEGVIMDKDLSFKHLLGYLNQFYRALGFEKIRFRPGYFPYTEPSVEPEIYVEGLGWIEIGGAGIFRQEVTEPFGIKYPVLAWGIGVSRLAMLMLGLNDIRELYRSDIDWLRKKPICIAKPRFLQRRFLNACCIFTL</sequence>
<comment type="cofactor">
    <cofactor evidence="11">
        <name>Mg(2+)</name>
        <dbReference type="ChEBI" id="CHEBI:18420"/>
    </cofactor>
    <text evidence="11">Binds 2 magnesium ions per tetramer.</text>
</comment>
<keyword evidence="4 11" id="KW-0436">Ligase</keyword>
<dbReference type="Pfam" id="PF01409">
    <property type="entry name" value="tRNA-synt_2d"/>
    <property type="match status" value="1"/>
</dbReference>
<keyword evidence="5 11" id="KW-0479">Metal-binding</keyword>
<accession>A0A520KSP6</accession>
<keyword evidence="8 11" id="KW-0460">Magnesium</keyword>
<feature type="binding site" evidence="11">
    <location>
        <position position="329"/>
    </location>
    <ligand>
        <name>L-phenylalanine</name>
        <dbReference type="ChEBI" id="CHEBI:58095"/>
    </ligand>
</feature>
<dbReference type="GO" id="GO:0005524">
    <property type="term" value="F:ATP binding"/>
    <property type="evidence" value="ECO:0007669"/>
    <property type="project" value="UniProtKB-UniRule"/>
</dbReference>